<dbReference type="RefSeq" id="WP_126841709.1">
    <property type="nucleotide sequence ID" value="NZ_PIQH01000005.1"/>
</dbReference>
<dbReference type="InterPro" id="IPR056077">
    <property type="entry name" value="DUF7660"/>
</dbReference>
<dbReference type="AlphaFoldDB" id="A0A432ZQM9"/>
<evidence type="ECO:0000313" key="2">
    <source>
        <dbReference type="EMBL" id="RUO80214.1"/>
    </source>
</evidence>
<dbReference type="EMBL" id="PIQH01000005">
    <property type="protein sequence ID" value="RUO80214.1"/>
    <property type="molecule type" value="Genomic_DNA"/>
</dbReference>
<accession>A0A432ZQM9</accession>
<dbReference type="Pfam" id="PF24693">
    <property type="entry name" value="DUF7660"/>
    <property type="match status" value="1"/>
</dbReference>
<reference evidence="2 3" key="1">
    <citation type="journal article" date="2011" name="Front. Microbiol.">
        <title>Genomic signatures of strain selection and enhancement in Bacillus atrophaeus var. globigii, a historical biowarfare simulant.</title>
        <authorList>
            <person name="Gibbons H.S."/>
            <person name="Broomall S.M."/>
            <person name="McNew L.A."/>
            <person name="Daligault H."/>
            <person name="Chapman C."/>
            <person name="Bruce D."/>
            <person name="Karavis M."/>
            <person name="Krepps M."/>
            <person name="McGregor P.A."/>
            <person name="Hong C."/>
            <person name="Park K.H."/>
            <person name="Akmal A."/>
            <person name="Feldman A."/>
            <person name="Lin J.S."/>
            <person name="Chang W.E."/>
            <person name="Higgs B.W."/>
            <person name="Demirev P."/>
            <person name="Lindquist J."/>
            <person name="Liem A."/>
            <person name="Fochler E."/>
            <person name="Read T.D."/>
            <person name="Tapia R."/>
            <person name="Johnson S."/>
            <person name="Bishop-Lilly K.A."/>
            <person name="Detter C."/>
            <person name="Han C."/>
            <person name="Sozhamannan S."/>
            <person name="Rosenzweig C.N."/>
            <person name="Skowronski E.W."/>
        </authorList>
    </citation>
    <scope>NUCLEOTIDE SEQUENCE [LARGE SCALE GENOMIC DNA]</scope>
    <source>
        <strain evidence="2 3">CC-PW-9</strain>
    </source>
</reference>
<evidence type="ECO:0000313" key="3">
    <source>
        <dbReference type="Proteomes" id="UP000287996"/>
    </source>
</evidence>
<organism evidence="2 3">
    <name type="scientific">Idiomarina tyrosinivorans</name>
    <dbReference type="NCBI Taxonomy" id="1445662"/>
    <lineage>
        <taxon>Bacteria</taxon>
        <taxon>Pseudomonadati</taxon>
        <taxon>Pseudomonadota</taxon>
        <taxon>Gammaproteobacteria</taxon>
        <taxon>Alteromonadales</taxon>
        <taxon>Idiomarinaceae</taxon>
        <taxon>Idiomarina</taxon>
    </lineage>
</organism>
<proteinExistence type="predicted"/>
<dbReference type="Proteomes" id="UP000287996">
    <property type="component" value="Unassembled WGS sequence"/>
</dbReference>
<feature type="domain" description="DUF7660" evidence="1">
    <location>
        <begin position="14"/>
        <end position="86"/>
    </location>
</feature>
<keyword evidence="3" id="KW-1185">Reference proteome</keyword>
<dbReference type="OrthoDB" id="1373771at2"/>
<protein>
    <recommendedName>
        <fullName evidence="1">DUF7660 domain-containing protein</fullName>
    </recommendedName>
</protein>
<sequence>MDNNLLGELNKVNTKGDLSKFIMSLVHDLKKNKAQWENDDLSSFLEAMSAWVDDMDGLYGERKNLTVDGEYWKLFAEMLFAAKYYE</sequence>
<evidence type="ECO:0000259" key="1">
    <source>
        <dbReference type="Pfam" id="PF24693"/>
    </source>
</evidence>
<comment type="caution">
    <text evidence="2">The sequence shown here is derived from an EMBL/GenBank/DDBJ whole genome shotgun (WGS) entry which is preliminary data.</text>
</comment>
<name>A0A432ZQM9_9GAMM</name>
<gene>
    <name evidence="2" type="ORF">CWI84_06155</name>
</gene>